<reference evidence="2 3" key="1">
    <citation type="journal article" date="2011" name="Cell">
        <title>Insight into structure and assembly of the nuclear pore complex by utilizing the genome of a eukaryotic thermophile.</title>
        <authorList>
            <person name="Amlacher S."/>
            <person name="Sarges P."/>
            <person name="Flemming D."/>
            <person name="van Noort V."/>
            <person name="Kunze R."/>
            <person name="Devos D.P."/>
            <person name="Arumugam M."/>
            <person name="Bork P."/>
            <person name="Hurt E."/>
        </authorList>
    </citation>
    <scope>NUCLEOTIDE SEQUENCE [LARGE SCALE GENOMIC DNA]</scope>
    <source>
        <strain evidence="3">DSM 1495 / CBS 144.50 / IMI 039719</strain>
    </source>
</reference>
<proteinExistence type="predicted"/>
<dbReference type="HOGENOM" id="CLU_1749426_0_0_1"/>
<accession>G0SGQ1</accession>
<gene>
    <name evidence="2" type="ORF">CTHT_0067150</name>
</gene>
<feature type="compositionally biased region" description="Pro residues" evidence="1">
    <location>
        <begin position="109"/>
        <end position="119"/>
    </location>
</feature>
<keyword evidence="3" id="KW-1185">Reference proteome</keyword>
<feature type="region of interest" description="Disordered" evidence="1">
    <location>
        <begin position="109"/>
        <end position="149"/>
    </location>
</feature>
<dbReference type="KEGG" id="cthr:CTHT_0067150"/>
<organism evidence="3">
    <name type="scientific">Chaetomium thermophilum (strain DSM 1495 / CBS 144.50 / IMI 039719)</name>
    <name type="common">Thermochaetoides thermophila</name>
    <dbReference type="NCBI Taxonomy" id="759272"/>
    <lineage>
        <taxon>Eukaryota</taxon>
        <taxon>Fungi</taxon>
        <taxon>Dikarya</taxon>
        <taxon>Ascomycota</taxon>
        <taxon>Pezizomycotina</taxon>
        <taxon>Sordariomycetes</taxon>
        <taxon>Sordariomycetidae</taxon>
        <taxon>Sordariales</taxon>
        <taxon>Chaetomiaceae</taxon>
        <taxon>Thermochaetoides</taxon>
    </lineage>
</organism>
<protein>
    <submittedName>
        <fullName evidence="2">Uncharacterized protein</fullName>
    </submittedName>
</protein>
<name>G0SGQ1_CHATD</name>
<evidence type="ECO:0000256" key="1">
    <source>
        <dbReference type="SAM" id="MobiDB-lite"/>
    </source>
</evidence>
<dbReference type="GeneID" id="18260753"/>
<dbReference type="RefSeq" id="XP_006697008.1">
    <property type="nucleotide sequence ID" value="XM_006696945.1"/>
</dbReference>
<dbReference type="Proteomes" id="UP000008066">
    <property type="component" value="Unassembled WGS sequence"/>
</dbReference>
<evidence type="ECO:0000313" key="3">
    <source>
        <dbReference type="Proteomes" id="UP000008066"/>
    </source>
</evidence>
<evidence type="ECO:0000313" key="2">
    <source>
        <dbReference type="EMBL" id="EGS17390.1"/>
    </source>
</evidence>
<sequence length="149" mass="16311">MSSRDDKTLSPNFHPPLASNWHVLYWHDLKIGIVEPIDIGIAVRRRTTGHFTPLAADEAVRDLRRRAFRGMSCLGKSLLWDFTQGKVWLLAKSLSPVVSKFLRAQLPAPAPAVSGPPPAKAAKLGTRASSNSQRARDITSPYPSTPATC</sequence>
<dbReference type="EMBL" id="GL988047">
    <property type="protein sequence ID" value="EGS17390.1"/>
    <property type="molecule type" value="Genomic_DNA"/>
</dbReference>
<dbReference type="AlphaFoldDB" id="G0SGQ1"/>